<dbReference type="OrthoDB" id="10038290at2759"/>
<accession>A0A6V7GTS6</accession>
<dbReference type="AlphaFoldDB" id="A0A6V7GTS6"/>
<reference evidence="3" key="1">
    <citation type="submission" date="2020-07" db="EMBL/GenBank/DDBJ databases">
        <authorList>
            <person name="Nazaruddin N."/>
        </authorList>
    </citation>
    <scope>NUCLEOTIDE SEQUENCE</scope>
</reference>
<feature type="non-terminal residue" evidence="3">
    <location>
        <position position="55"/>
    </location>
</feature>
<dbReference type="InterPro" id="IPR001542">
    <property type="entry name" value="Defensin_invertebrate/fungal"/>
</dbReference>
<name>A0A6V7GTS6_9HYME</name>
<evidence type="ECO:0000259" key="2">
    <source>
        <dbReference type="Pfam" id="PF01097"/>
    </source>
</evidence>
<dbReference type="GO" id="GO:0051707">
    <property type="term" value="P:response to other organism"/>
    <property type="evidence" value="ECO:0007669"/>
    <property type="project" value="UniProtKB-ARBA"/>
</dbReference>
<dbReference type="SUPFAM" id="SSF57095">
    <property type="entry name" value="Scorpion toxin-like"/>
    <property type="match status" value="1"/>
</dbReference>
<dbReference type="Pfam" id="PF01097">
    <property type="entry name" value="Defensin_2"/>
    <property type="match status" value="1"/>
</dbReference>
<evidence type="ECO:0000313" key="4">
    <source>
        <dbReference type="Proteomes" id="UP000752696"/>
    </source>
</evidence>
<comment type="caution">
    <text evidence="3">The sequence shown here is derived from an EMBL/GenBank/DDBJ whole genome shotgun (WGS) entry which is preliminary data.</text>
</comment>
<organism evidence="3 4">
    <name type="scientific">Heterotrigona itama</name>
    <dbReference type="NCBI Taxonomy" id="395501"/>
    <lineage>
        <taxon>Eukaryota</taxon>
        <taxon>Metazoa</taxon>
        <taxon>Ecdysozoa</taxon>
        <taxon>Arthropoda</taxon>
        <taxon>Hexapoda</taxon>
        <taxon>Insecta</taxon>
        <taxon>Pterygota</taxon>
        <taxon>Neoptera</taxon>
        <taxon>Endopterygota</taxon>
        <taxon>Hymenoptera</taxon>
        <taxon>Apocrita</taxon>
        <taxon>Aculeata</taxon>
        <taxon>Apoidea</taxon>
        <taxon>Anthophila</taxon>
        <taxon>Apidae</taxon>
        <taxon>Heterotrigona</taxon>
    </lineage>
</organism>
<dbReference type="EMBL" id="CAJDYZ010000851">
    <property type="protein sequence ID" value="CAD1468608.1"/>
    <property type="molecule type" value="Genomic_DNA"/>
</dbReference>
<keyword evidence="4" id="KW-1185">Reference proteome</keyword>
<dbReference type="Proteomes" id="UP000752696">
    <property type="component" value="Unassembled WGS sequence"/>
</dbReference>
<evidence type="ECO:0000256" key="1">
    <source>
        <dbReference type="ARBA" id="ARBA00023157"/>
    </source>
</evidence>
<protein>
    <recommendedName>
        <fullName evidence="2">Invertebrate defensins family profile domain-containing protein</fullName>
    </recommendedName>
</protein>
<feature type="domain" description="Invertebrate defensins family profile" evidence="2">
    <location>
        <begin position="24"/>
        <end position="53"/>
    </location>
</feature>
<gene>
    <name evidence="3" type="ORF">MHI_LOCUS55895</name>
</gene>
<proteinExistence type="predicted"/>
<sequence length="55" mass="5763">EEQESLEQYGAEVMAPADGQVKLSCNLGDGICAIHCISIGKAGGRCKDGVCYCIK</sequence>
<dbReference type="InterPro" id="IPR036574">
    <property type="entry name" value="Scorpion_toxin-like_sf"/>
</dbReference>
<dbReference type="Gene3D" id="3.30.30.10">
    <property type="entry name" value="Knottin, scorpion toxin-like"/>
    <property type="match status" value="1"/>
</dbReference>
<feature type="non-terminal residue" evidence="3">
    <location>
        <position position="1"/>
    </location>
</feature>
<dbReference type="GO" id="GO:0006952">
    <property type="term" value="P:defense response"/>
    <property type="evidence" value="ECO:0007669"/>
    <property type="project" value="InterPro"/>
</dbReference>
<keyword evidence="1" id="KW-1015">Disulfide bond</keyword>
<evidence type="ECO:0000313" key="3">
    <source>
        <dbReference type="EMBL" id="CAD1468608.1"/>
    </source>
</evidence>